<dbReference type="Gene3D" id="3.10.350.10">
    <property type="entry name" value="LysM domain"/>
    <property type="match status" value="3"/>
</dbReference>
<dbReference type="GO" id="GO:0008234">
    <property type="term" value="F:cysteine-type peptidase activity"/>
    <property type="evidence" value="ECO:0007669"/>
    <property type="project" value="UniProtKB-KW"/>
</dbReference>
<dbReference type="SUPFAM" id="SSF54001">
    <property type="entry name" value="Cysteine proteinases"/>
    <property type="match status" value="1"/>
</dbReference>
<dbReference type="Gene3D" id="3.90.1720.10">
    <property type="entry name" value="endopeptidase domain like (from Nostoc punctiforme)"/>
    <property type="match status" value="1"/>
</dbReference>
<keyword evidence="6" id="KW-0788">Thiol protease</keyword>
<dbReference type="Pfam" id="PF00877">
    <property type="entry name" value="NLPC_P60"/>
    <property type="match status" value="1"/>
</dbReference>
<keyword evidence="4" id="KW-0677">Repeat</keyword>
<feature type="domain" description="LysM" evidence="8">
    <location>
        <begin position="84"/>
        <end position="129"/>
    </location>
</feature>
<comment type="caution">
    <text evidence="10">The sequence shown here is derived from an EMBL/GenBank/DDBJ whole genome shotgun (WGS) entry which is preliminary data.</text>
</comment>
<dbReference type="CDD" id="cd00118">
    <property type="entry name" value="LysM"/>
    <property type="match status" value="3"/>
</dbReference>
<evidence type="ECO:0000256" key="2">
    <source>
        <dbReference type="ARBA" id="ARBA00022670"/>
    </source>
</evidence>
<sequence>MKKSLVLSTVLIGSLIGGNSVFAATTHTVKSGDTLSEIALENSITVNELKSLNNLSSSLIFPGQILKLSDETSNSKSNTTTSSTTYIVQKGDSLSKIAAAYEVTVNDLLKWNPSIKNASFISIGQKLVVNESKGVASTINSSTTTSTNSTYIVKQGDSLSKIAANQGISLSKLLSYNPQISNPSYIYVGQKINLASSSSSTSNTVKEDITASVSGNEIVTYAKKFLGASYLYGASVNRTDAFDCSSFTYRVFKDAGNITLPRTSSAQATVGKSVAISSVQPGDLVFFDTDFNGAINHVGIYVGNGQMISAATSSGVSYGNITSGY</sequence>
<evidence type="ECO:0000256" key="1">
    <source>
        <dbReference type="ARBA" id="ARBA00007074"/>
    </source>
</evidence>
<dbReference type="GO" id="GO:0006508">
    <property type="term" value="P:proteolysis"/>
    <property type="evidence" value="ECO:0007669"/>
    <property type="project" value="UniProtKB-KW"/>
</dbReference>
<dbReference type="InterPro" id="IPR036779">
    <property type="entry name" value="LysM_dom_sf"/>
</dbReference>
<keyword evidence="3 7" id="KW-0732">Signal</keyword>
<protein>
    <submittedName>
        <fullName evidence="10">LysM peptidoglycan-binding domain-containing protein</fullName>
    </submittedName>
</protein>
<feature type="chain" id="PRO_5018019001" evidence="7">
    <location>
        <begin position="24"/>
        <end position="325"/>
    </location>
</feature>
<dbReference type="InterPro" id="IPR000064">
    <property type="entry name" value="NLP_P60_dom"/>
</dbReference>
<organism evidence="10 11">
    <name type="scientific">Lysinibacillus halotolerans</name>
    <dbReference type="NCBI Taxonomy" id="1368476"/>
    <lineage>
        <taxon>Bacteria</taxon>
        <taxon>Bacillati</taxon>
        <taxon>Bacillota</taxon>
        <taxon>Bacilli</taxon>
        <taxon>Bacillales</taxon>
        <taxon>Bacillaceae</taxon>
        <taxon>Lysinibacillus</taxon>
    </lineage>
</organism>
<evidence type="ECO:0000259" key="8">
    <source>
        <dbReference type="PROSITE" id="PS51782"/>
    </source>
</evidence>
<dbReference type="SUPFAM" id="SSF54106">
    <property type="entry name" value="LysM domain"/>
    <property type="match status" value="3"/>
</dbReference>
<accession>A0A3M8H1M0</accession>
<evidence type="ECO:0000256" key="6">
    <source>
        <dbReference type="ARBA" id="ARBA00022807"/>
    </source>
</evidence>
<dbReference type="EMBL" id="RHLQ01000063">
    <property type="protein sequence ID" value="RNC96338.1"/>
    <property type="molecule type" value="Genomic_DNA"/>
</dbReference>
<evidence type="ECO:0000313" key="10">
    <source>
        <dbReference type="EMBL" id="RNC96338.1"/>
    </source>
</evidence>
<dbReference type="PROSITE" id="PS51935">
    <property type="entry name" value="NLPC_P60"/>
    <property type="match status" value="1"/>
</dbReference>
<name>A0A3M8H1M0_9BACI</name>
<feature type="domain" description="LysM" evidence="8">
    <location>
        <begin position="25"/>
        <end position="68"/>
    </location>
</feature>
<keyword evidence="2" id="KW-0645">Protease</keyword>
<dbReference type="PANTHER" id="PTHR47053:SF1">
    <property type="entry name" value="MUREIN DD-ENDOPEPTIDASE MEPH-RELATED"/>
    <property type="match status" value="1"/>
</dbReference>
<dbReference type="PANTHER" id="PTHR47053">
    <property type="entry name" value="MUREIN DD-ENDOPEPTIDASE MEPH-RELATED"/>
    <property type="match status" value="1"/>
</dbReference>
<proteinExistence type="inferred from homology"/>
<feature type="domain" description="NlpC/P60" evidence="9">
    <location>
        <begin position="212"/>
        <end position="325"/>
    </location>
</feature>
<dbReference type="InterPro" id="IPR051202">
    <property type="entry name" value="Peptidase_C40"/>
</dbReference>
<evidence type="ECO:0000313" key="11">
    <source>
        <dbReference type="Proteomes" id="UP000279909"/>
    </source>
</evidence>
<dbReference type="Proteomes" id="UP000279909">
    <property type="component" value="Unassembled WGS sequence"/>
</dbReference>
<dbReference type="Pfam" id="PF01476">
    <property type="entry name" value="LysM"/>
    <property type="match status" value="3"/>
</dbReference>
<evidence type="ECO:0000256" key="5">
    <source>
        <dbReference type="ARBA" id="ARBA00022801"/>
    </source>
</evidence>
<evidence type="ECO:0000256" key="4">
    <source>
        <dbReference type="ARBA" id="ARBA00022737"/>
    </source>
</evidence>
<dbReference type="RefSeq" id="WP_122973495.1">
    <property type="nucleotide sequence ID" value="NZ_RHLQ01000063.1"/>
</dbReference>
<dbReference type="InterPro" id="IPR018392">
    <property type="entry name" value="LysM"/>
</dbReference>
<dbReference type="OrthoDB" id="9813368at2"/>
<evidence type="ECO:0000256" key="7">
    <source>
        <dbReference type="SAM" id="SignalP"/>
    </source>
</evidence>
<evidence type="ECO:0000259" key="9">
    <source>
        <dbReference type="PROSITE" id="PS51935"/>
    </source>
</evidence>
<dbReference type="AlphaFoldDB" id="A0A3M8H1M0"/>
<evidence type="ECO:0000256" key="3">
    <source>
        <dbReference type="ARBA" id="ARBA00022729"/>
    </source>
</evidence>
<dbReference type="SMART" id="SM00257">
    <property type="entry name" value="LysM"/>
    <property type="match status" value="3"/>
</dbReference>
<feature type="signal peptide" evidence="7">
    <location>
        <begin position="1"/>
        <end position="23"/>
    </location>
</feature>
<comment type="similarity">
    <text evidence="1">Belongs to the peptidase C40 family.</text>
</comment>
<keyword evidence="11" id="KW-1185">Reference proteome</keyword>
<dbReference type="InterPro" id="IPR038765">
    <property type="entry name" value="Papain-like_cys_pep_sf"/>
</dbReference>
<keyword evidence="5" id="KW-0378">Hydrolase</keyword>
<dbReference type="PROSITE" id="PS51782">
    <property type="entry name" value="LYSM"/>
    <property type="match status" value="3"/>
</dbReference>
<gene>
    <name evidence="10" type="ORF">EC501_16765</name>
</gene>
<reference evidence="10 11" key="1">
    <citation type="journal article" date="2014" name="Int. J. Syst. Evol. Microbiol.">
        <title>Lysinibacillus halotolerans sp. nov., isolated from saline-alkaline soil.</title>
        <authorList>
            <person name="Kong D."/>
            <person name="Wang Y."/>
            <person name="Zhao B."/>
            <person name="Li Y."/>
            <person name="Song J."/>
            <person name="Zhai Y."/>
            <person name="Zhang C."/>
            <person name="Wang H."/>
            <person name="Chen X."/>
            <person name="Zhao B."/>
            <person name="Ruan Z."/>
        </authorList>
    </citation>
    <scope>NUCLEOTIDE SEQUENCE [LARGE SCALE GENOMIC DNA]</scope>
    <source>
        <strain evidence="10 11">MCCC 1A12703</strain>
    </source>
</reference>
<feature type="domain" description="LysM" evidence="8">
    <location>
        <begin position="149"/>
        <end position="194"/>
    </location>
</feature>